<dbReference type="CDD" id="cd00063">
    <property type="entry name" value="FN3"/>
    <property type="match status" value="1"/>
</dbReference>
<feature type="chain" id="PRO_5046975225" evidence="1">
    <location>
        <begin position="26"/>
        <end position="522"/>
    </location>
</feature>
<dbReference type="InterPro" id="IPR013783">
    <property type="entry name" value="Ig-like_fold"/>
</dbReference>
<organism evidence="3 4">
    <name type="scientific">Flavobacterium tagetis</name>
    <dbReference type="NCBI Taxonomy" id="2801336"/>
    <lineage>
        <taxon>Bacteria</taxon>
        <taxon>Pseudomonadati</taxon>
        <taxon>Bacteroidota</taxon>
        <taxon>Flavobacteriia</taxon>
        <taxon>Flavobacteriales</taxon>
        <taxon>Flavobacteriaceae</taxon>
        <taxon>Flavobacterium</taxon>
    </lineage>
</organism>
<reference evidence="3 4" key="1">
    <citation type="submission" date="2021-01" db="EMBL/GenBank/DDBJ databases">
        <title>Genome seq and assembly of Flavobacterium sp. GN10.</title>
        <authorList>
            <person name="Chhetri G."/>
        </authorList>
    </citation>
    <scope>NUCLEOTIDE SEQUENCE [LARGE SCALE GENOMIC DNA]</scope>
    <source>
        <strain evidence="3 4">GN10</strain>
    </source>
</reference>
<dbReference type="RefSeq" id="WP_202005977.1">
    <property type="nucleotide sequence ID" value="NZ_JAERSF010000004.1"/>
</dbReference>
<evidence type="ECO:0000313" key="4">
    <source>
        <dbReference type="Proteomes" id="UP000603728"/>
    </source>
</evidence>
<dbReference type="Gene3D" id="2.60.40.10">
    <property type="entry name" value="Immunoglobulins"/>
    <property type="match status" value="1"/>
</dbReference>
<dbReference type="SUPFAM" id="SSF51126">
    <property type="entry name" value="Pectin lyase-like"/>
    <property type="match status" value="1"/>
</dbReference>
<evidence type="ECO:0000256" key="1">
    <source>
        <dbReference type="SAM" id="SignalP"/>
    </source>
</evidence>
<dbReference type="InterPro" id="IPR011050">
    <property type="entry name" value="Pectin_lyase_fold/virulence"/>
</dbReference>
<evidence type="ECO:0000313" key="3">
    <source>
        <dbReference type="EMBL" id="MBL0739026.1"/>
    </source>
</evidence>
<feature type="domain" description="Fibronectin type-III" evidence="2">
    <location>
        <begin position="41"/>
        <end position="135"/>
    </location>
</feature>
<dbReference type="PROSITE" id="PS51257">
    <property type="entry name" value="PROKAR_LIPOPROTEIN"/>
    <property type="match status" value="1"/>
</dbReference>
<protein>
    <submittedName>
        <fullName evidence="3">DUF4957 domain-containing protein</fullName>
    </submittedName>
</protein>
<dbReference type="PROSITE" id="PS50853">
    <property type="entry name" value="FN3"/>
    <property type="match status" value="1"/>
</dbReference>
<feature type="signal peptide" evidence="1">
    <location>
        <begin position="1"/>
        <end position="25"/>
    </location>
</feature>
<dbReference type="SUPFAM" id="SSF49265">
    <property type="entry name" value="Fibronectin type III"/>
    <property type="match status" value="1"/>
</dbReference>
<dbReference type="Pfam" id="PF00041">
    <property type="entry name" value="fn3"/>
    <property type="match status" value="1"/>
</dbReference>
<evidence type="ECO:0000259" key="2">
    <source>
        <dbReference type="PROSITE" id="PS50853"/>
    </source>
</evidence>
<dbReference type="Pfam" id="PF17161">
    <property type="entry name" value="DUF5123"/>
    <property type="match status" value="1"/>
</dbReference>
<keyword evidence="1" id="KW-0732">Signal</keyword>
<dbReference type="Pfam" id="PF16318">
    <property type="entry name" value="DUF4957"/>
    <property type="match status" value="1"/>
</dbReference>
<keyword evidence="4" id="KW-1185">Reference proteome</keyword>
<gene>
    <name evidence="3" type="ORF">JI750_19180</name>
</gene>
<name>A0ABS1KL94_9FLAO</name>
<dbReference type="InterPro" id="IPR032530">
    <property type="entry name" value="DUF4957"/>
</dbReference>
<accession>A0ABS1KL94</accession>
<dbReference type="InterPro" id="IPR033427">
    <property type="entry name" value="DUF5123"/>
</dbReference>
<dbReference type="Proteomes" id="UP000603728">
    <property type="component" value="Unassembled WGS sequence"/>
</dbReference>
<comment type="caution">
    <text evidence="3">The sequence shown here is derived from an EMBL/GenBank/DDBJ whole genome shotgun (WGS) entry which is preliminary data.</text>
</comment>
<dbReference type="InterPro" id="IPR003961">
    <property type="entry name" value="FN3_dom"/>
</dbReference>
<sequence length="522" mass="56062">MKTKYIVKGLIATLVFMLTFSSCETFNEAVIENLDVSREFSPLGLTAKIRNSTTVELNWTVKKEENPDHYVVEFSADDPNFTTIFKTVNVAPTELPVQVALEGETVYSIRVKAVSATGLEDSKWSVTTATTLSEQIFFPVQDADIDATKVTLRWTPNSAVTHITVMPGNISHTITADEKAAGVATITGLTGETDYAATLYNGTKKRGNVTFKTGIDIGTGILVKPEDDLNAKIAAAEANAVLVLMPGDYNVYTGEIILNKPITIRGLRVANKPKLSVRFTLNSGASTLSLIDLELDGKNTQTDIIKYNQNGNYGKLLVSGCTIHDYQGSFTNTATGVVAKIESITVENSVMTNIDTASTGEFIDFRTSIVSSIVLTKSTFNSCAAARAFIRLDAATGTGTGLTSNVLIDGCTLYKVTNTTSAGGYQILYIRFVGNATTVRNSLFAETIARYANQAATVAPTFANNNYYIATTLNAAAPTAPLKSDSAGTSLNPQFVDAATGNFKVQNQTIIDNNIGDPRWLK</sequence>
<proteinExistence type="predicted"/>
<dbReference type="EMBL" id="JAERSF010000004">
    <property type="protein sequence ID" value="MBL0739026.1"/>
    <property type="molecule type" value="Genomic_DNA"/>
</dbReference>
<dbReference type="InterPro" id="IPR036116">
    <property type="entry name" value="FN3_sf"/>
</dbReference>